<proteinExistence type="predicted"/>
<keyword evidence="1" id="KW-1133">Transmembrane helix</keyword>
<keyword evidence="1" id="KW-0472">Membrane</keyword>
<feature type="transmembrane region" description="Helical" evidence="1">
    <location>
        <begin position="6"/>
        <end position="25"/>
    </location>
</feature>
<accession>A0A238J289</accession>
<sequence length="56" mass="5848">MPMEPISLAFYATVCGVLSVVAPRLGGFIPRLLIGAIVGVIAAVFLPFLRGLVTGY</sequence>
<dbReference type="RefSeq" id="WP_176440310.1">
    <property type="nucleotide sequence ID" value="NZ_FXXQ01000010.1"/>
</dbReference>
<gene>
    <name evidence="2" type="ORF">BOA8489_02854</name>
</gene>
<organism evidence="2 3">
    <name type="scientific">Boseongicola aestuarii</name>
    <dbReference type="NCBI Taxonomy" id="1470561"/>
    <lineage>
        <taxon>Bacteria</taxon>
        <taxon>Pseudomonadati</taxon>
        <taxon>Pseudomonadota</taxon>
        <taxon>Alphaproteobacteria</taxon>
        <taxon>Rhodobacterales</taxon>
        <taxon>Paracoccaceae</taxon>
        <taxon>Boseongicola</taxon>
    </lineage>
</organism>
<dbReference type="AlphaFoldDB" id="A0A238J289"/>
<evidence type="ECO:0000313" key="2">
    <source>
        <dbReference type="EMBL" id="SMX24727.1"/>
    </source>
</evidence>
<feature type="transmembrane region" description="Helical" evidence="1">
    <location>
        <begin position="32"/>
        <end position="53"/>
    </location>
</feature>
<keyword evidence="1" id="KW-0812">Transmembrane</keyword>
<evidence type="ECO:0000256" key="1">
    <source>
        <dbReference type="SAM" id="Phobius"/>
    </source>
</evidence>
<name>A0A238J289_9RHOB</name>
<reference evidence="2 3" key="1">
    <citation type="submission" date="2017-05" db="EMBL/GenBank/DDBJ databases">
        <authorList>
            <person name="Song R."/>
            <person name="Chenine A.L."/>
            <person name="Ruprecht R.M."/>
        </authorList>
    </citation>
    <scope>NUCLEOTIDE SEQUENCE [LARGE SCALE GENOMIC DNA]</scope>
    <source>
        <strain evidence="2 3">CECT 8489</strain>
    </source>
</reference>
<keyword evidence="3" id="KW-1185">Reference proteome</keyword>
<dbReference type="EMBL" id="FXXQ01000010">
    <property type="protein sequence ID" value="SMX24727.1"/>
    <property type="molecule type" value="Genomic_DNA"/>
</dbReference>
<protein>
    <submittedName>
        <fullName evidence="2">Uncharacterized protein</fullName>
    </submittedName>
</protein>
<evidence type="ECO:0000313" key="3">
    <source>
        <dbReference type="Proteomes" id="UP000201838"/>
    </source>
</evidence>
<dbReference type="Proteomes" id="UP000201838">
    <property type="component" value="Unassembled WGS sequence"/>
</dbReference>